<gene>
    <name evidence="1" type="ORF">KIS1582_0788</name>
</gene>
<comment type="caution">
    <text evidence="1">The sequence shown here is derived from an EMBL/GenBank/DDBJ whole genome shotgun (WGS) entry which is preliminary data.</text>
</comment>
<proteinExistence type="predicted"/>
<organism evidence="1 2">
    <name type="scientific">Cytobacillus firmus</name>
    <name type="common">Bacillus firmus</name>
    <dbReference type="NCBI Taxonomy" id="1399"/>
    <lineage>
        <taxon>Bacteria</taxon>
        <taxon>Bacillati</taxon>
        <taxon>Bacillota</taxon>
        <taxon>Bacilli</taxon>
        <taxon>Bacillales</taxon>
        <taxon>Bacillaceae</taxon>
        <taxon>Cytobacillus</taxon>
    </lineage>
</organism>
<dbReference type="EMBL" id="VDEM01000004">
    <property type="protein sequence ID" value="KAF0825481.1"/>
    <property type="molecule type" value="Genomic_DNA"/>
</dbReference>
<evidence type="ECO:0000313" key="1">
    <source>
        <dbReference type="EMBL" id="KAF0825481.1"/>
    </source>
</evidence>
<reference evidence="1 2" key="1">
    <citation type="journal article" date="2020" name="G3 (Bethesda)">
        <title>Whole Genome Sequencing and Comparative Genomics of Two Nematicidal Bacillus Strains Reveals a Wide Range of Possible Virulence Factors.</title>
        <authorList>
            <person name="Susic N."/>
            <person name="Janezic S."/>
            <person name="Rupnik M."/>
            <person name="Geric Stare B."/>
        </authorList>
    </citation>
    <scope>NUCLEOTIDE SEQUENCE [LARGE SCALE GENOMIC DNA]</scope>
    <source>
        <strain evidence="1 2">I-1582</strain>
    </source>
</reference>
<dbReference type="Proteomes" id="UP000465778">
    <property type="component" value="Unassembled WGS sequence"/>
</dbReference>
<accession>A0A800NEX6</accession>
<name>A0A800NEX6_CYTFI</name>
<dbReference type="AlphaFoldDB" id="A0A800NEX6"/>
<sequence>MAFPHLLSKTPLRRRQFLQLFPGKNSDMEVLLVISIKRLIKK</sequence>
<protein>
    <submittedName>
        <fullName evidence="1">Uncharacterized protein</fullName>
    </submittedName>
</protein>
<evidence type="ECO:0000313" key="2">
    <source>
        <dbReference type="Proteomes" id="UP000465778"/>
    </source>
</evidence>